<protein>
    <submittedName>
        <fullName evidence="2">Family 3 extracellular solute-binding protein</fullName>
    </submittedName>
</protein>
<dbReference type="InterPro" id="IPR001638">
    <property type="entry name" value="Solute-binding_3/MltF_N"/>
</dbReference>
<dbReference type="PANTHER" id="PTHR38834:SF3">
    <property type="entry name" value="SOLUTE-BINDING PROTEIN FAMILY 3_N-TERMINAL DOMAIN-CONTAINING PROTEIN"/>
    <property type="match status" value="1"/>
</dbReference>
<name>A0A1Y0IHR3_9GAMM</name>
<evidence type="ECO:0000313" key="3">
    <source>
        <dbReference type="Proteomes" id="UP000196027"/>
    </source>
</evidence>
<proteinExistence type="predicted"/>
<feature type="domain" description="Solute-binding protein family 3/N-terminal" evidence="1">
    <location>
        <begin position="3"/>
        <end position="216"/>
    </location>
</feature>
<dbReference type="KEGG" id="ome:OLMES_4936"/>
<dbReference type="Gene3D" id="3.40.190.10">
    <property type="entry name" value="Periplasmic binding protein-like II"/>
    <property type="match status" value="2"/>
</dbReference>
<dbReference type="EMBL" id="CP021425">
    <property type="protein sequence ID" value="ARU58924.1"/>
    <property type="molecule type" value="Genomic_DNA"/>
</dbReference>
<accession>A0A1Y0IHR3</accession>
<reference evidence="2 3" key="1">
    <citation type="submission" date="2017-05" db="EMBL/GenBank/DDBJ databases">
        <title>Genomic insights into alkan degradation activity of Oleiphilus messinensis.</title>
        <authorList>
            <person name="Kozyavkin S.A."/>
            <person name="Slesarev A.I."/>
            <person name="Golyshin P.N."/>
            <person name="Korzhenkov A."/>
            <person name="Golyshina O.N."/>
            <person name="Toshchakov S.V."/>
        </authorList>
    </citation>
    <scope>NUCLEOTIDE SEQUENCE [LARGE SCALE GENOMIC DNA]</scope>
    <source>
        <strain evidence="2 3">ME102</strain>
    </source>
</reference>
<dbReference type="Proteomes" id="UP000196027">
    <property type="component" value="Chromosome"/>
</dbReference>
<dbReference type="PANTHER" id="PTHR38834">
    <property type="entry name" value="PERIPLASMIC SUBSTRATE BINDING PROTEIN FAMILY 3"/>
    <property type="match status" value="1"/>
</dbReference>
<gene>
    <name evidence="2" type="ORF">OLMES_4936</name>
</gene>
<dbReference type="Pfam" id="PF00497">
    <property type="entry name" value="SBP_bac_3"/>
    <property type="match status" value="1"/>
</dbReference>
<evidence type="ECO:0000259" key="1">
    <source>
        <dbReference type="Pfam" id="PF00497"/>
    </source>
</evidence>
<organism evidence="2 3">
    <name type="scientific">Oleiphilus messinensis</name>
    <dbReference type="NCBI Taxonomy" id="141451"/>
    <lineage>
        <taxon>Bacteria</taxon>
        <taxon>Pseudomonadati</taxon>
        <taxon>Pseudomonadota</taxon>
        <taxon>Gammaproteobacteria</taxon>
        <taxon>Oceanospirillales</taxon>
        <taxon>Oleiphilaceae</taxon>
        <taxon>Oleiphilus</taxon>
    </lineage>
</organism>
<evidence type="ECO:0000313" key="2">
    <source>
        <dbReference type="EMBL" id="ARU58924.1"/>
    </source>
</evidence>
<keyword evidence="3" id="KW-1185">Reference proteome</keyword>
<dbReference type="AlphaFoldDB" id="A0A1Y0IHR3"/>
<dbReference type="SUPFAM" id="SSF53850">
    <property type="entry name" value="Periplasmic binding protein-like II"/>
    <property type="match status" value="1"/>
</dbReference>
<sequence>MTENLEPFSFYAEDGSLRGVCVDLMRALLKRVDHVDNIEVLPWDRAYWETQTLPDRILIGVGRSEAREHLFHWVGPLLDNATYFYKQKGSNVDLRSFDDARRVESIAVRQNYFAHSLLDREGFKNLFLTRDEAMIYLMLVAGRADLIAAGEWGLKPTCSKLEIDCTRIENTGVKVYDSKLYLAFSKSTAVRELERWQMALEALRGDPVYHDIVQRYGH</sequence>
<dbReference type="RefSeq" id="WP_232465384.1">
    <property type="nucleotide sequence ID" value="NZ_CP021425.1"/>
</dbReference>